<reference evidence="2 3" key="1">
    <citation type="submission" date="2016-11" db="EMBL/GenBank/DDBJ databases">
        <authorList>
            <person name="Varghese N."/>
            <person name="Submissions S."/>
        </authorList>
    </citation>
    <scope>NUCLEOTIDE SEQUENCE [LARGE SCALE GENOMIC DNA]</scope>
    <source>
        <strain evidence="2 3">DSM 29341</strain>
    </source>
</reference>
<dbReference type="Proteomes" id="UP000325134">
    <property type="component" value="Unassembled WGS sequence"/>
</dbReference>
<keyword evidence="3" id="KW-1185">Reference proteome</keyword>
<evidence type="ECO:0000313" key="3">
    <source>
        <dbReference type="Proteomes" id="UP000325134"/>
    </source>
</evidence>
<organism evidence="2 3">
    <name type="scientific">Ruegeria intermedia</name>
    <dbReference type="NCBI Taxonomy" id="996115"/>
    <lineage>
        <taxon>Bacteria</taxon>
        <taxon>Pseudomonadati</taxon>
        <taxon>Pseudomonadota</taxon>
        <taxon>Alphaproteobacteria</taxon>
        <taxon>Rhodobacterales</taxon>
        <taxon>Roseobacteraceae</taxon>
        <taxon>Ruegeria</taxon>
    </lineage>
</organism>
<evidence type="ECO:0000313" key="2">
    <source>
        <dbReference type="EMBL" id="SHF44185.1"/>
    </source>
</evidence>
<proteinExistence type="predicted"/>
<evidence type="ECO:0000256" key="1">
    <source>
        <dbReference type="SAM" id="MobiDB-lite"/>
    </source>
</evidence>
<accession>A0A1M5BP69</accession>
<feature type="region of interest" description="Disordered" evidence="1">
    <location>
        <begin position="49"/>
        <end position="74"/>
    </location>
</feature>
<name>A0A1M5BP69_9RHOB</name>
<gene>
    <name evidence="2" type="ORF">SAMN05444279_1464</name>
</gene>
<dbReference type="AlphaFoldDB" id="A0A1M5BP69"/>
<dbReference type="EMBL" id="FQVK01000046">
    <property type="protein sequence ID" value="SHF44185.1"/>
    <property type="molecule type" value="Genomic_DNA"/>
</dbReference>
<sequence>MVFSLLFVQRGEPRAGRLGAADHGFFGVAFFDAAAAQIAQMMLATQRNTTANPPVSGSATIPIASRTNAPTTEA</sequence>
<protein>
    <submittedName>
        <fullName evidence="2">Uncharacterized protein</fullName>
    </submittedName>
</protein>